<dbReference type="PANTHER" id="PTHR30482:SF10">
    <property type="entry name" value="HIGH-AFFINITY BRANCHED-CHAIN AMINO ACID TRANSPORT PROTEIN BRAE"/>
    <property type="match status" value="1"/>
</dbReference>
<feature type="transmembrane region" description="Helical" evidence="6">
    <location>
        <begin position="362"/>
        <end position="384"/>
    </location>
</feature>
<proteinExistence type="predicted"/>
<evidence type="ECO:0000256" key="2">
    <source>
        <dbReference type="ARBA" id="ARBA00022475"/>
    </source>
</evidence>
<dbReference type="PANTHER" id="PTHR30482">
    <property type="entry name" value="HIGH-AFFINITY BRANCHED-CHAIN AMINO ACID TRANSPORT SYSTEM PERMEASE"/>
    <property type="match status" value="1"/>
</dbReference>
<feature type="transmembrane region" description="Helical" evidence="6">
    <location>
        <begin position="129"/>
        <end position="148"/>
    </location>
</feature>
<accession>A0A6M8BG56</accession>
<sequence length="437" mass="47510">MEGFVVSLVIFAAIFAIFALGLNLQWGFTGLINFGQVAFMTIGAYATVLLSLRGVPLWLGALIGAGLAALLGLGIGLATLRLREDYLAIVTIGVAEMVRLIAENEAWLTRGTFGLQSFPLPLANWNPNWLGRSLMVAMLTAIAGLAYWRFWRWLRQTVKSIPPAHLTNGVALSLGYLLSLTLLVIGLGYASSTLKQLGTVPYWLLGVLLLGAMVALVWFYVWLGALAKTRIPAWSNSLGTVAALVCAALGLWVYGYSASALYHYDRNPSKAGLMLISVVLLAVIFWALERLVRSPWGRVLKAIREDEAVARALGKNVFAYKLQSLAIGGFLAGIAGSLYAWQLTTVYPDNFQPLVTFNAWTIVVLGGAGNNVGTILGAAIFWGYQTVTRFFLRDVIPLDDARLGAFRIMLIGLLLMVLMVWRPQGILGNKDELTLGK</sequence>
<feature type="transmembrane region" description="Helical" evidence="6">
    <location>
        <begin position="6"/>
        <end position="24"/>
    </location>
</feature>
<dbReference type="GO" id="GO:0015658">
    <property type="term" value="F:branched-chain amino acid transmembrane transporter activity"/>
    <property type="evidence" value="ECO:0007669"/>
    <property type="project" value="InterPro"/>
</dbReference>
<evidence type="ECO:0000256" key="3">
    <source>
        <dbReference type="ARBA" id="ARBA00022692"/>
    </source>
</evidence>
<name>A0A6M8BG56_9CYAN</name>
<dbReference type="EMBL" id="CP053661">
    <property type="protein sequence ID" value="QKD82591.1"/>
    <property type="molecule type" value="Genomic_DNA"/>
</dbReference>
<feature type="transmembrane region" description="Helical" evidence="6">
    <location>
        <begin position="31"/>
        <end position="52"/>
    </location>
</feature>
<protein>
    <submittedName>
        <fullName evidence="7">Branched-chain amino acid ABC transporter permease</fullName>
    </submittedName>
</protein>
<dbReference type="RefSeq" id="WP_172355517.1">
    <property type="nucleotide sequence ID" value="NZ_CP053661.1"/>
</dbReference>
<keyword evidence="2" id="KW-1003">Cell membrane</keyword>
<evidence type="ECO:0000256" key="6">
    <source>
        <dbReference type="SAM" id="Phobius"/>
    </source>
</evidence>
<evidence type="ECO:0000256" key="1">
    <source>
        <dbReference type="ARBA" id="ARBA00004651"/>
    </source>
</evidence>
<feature type="transmembrane region" description="Helical" evidence="6">
    <location>
        <begin position="271"/>
        <end position="288"/>
    </location>
</feature>
<keyword evidence="3 6" id="KW-0812">Transmembrane</keyword>
<dbReference type="CDD" id="cd06581">
    <property type="entry name" value="TM_PBP1_LivM_like"/>
    <property type="match status" value="1"/>
</dbReference>
<feature type="transmembrane region" description="Helical" evidence="6">
    <location>
        <begin position="86"/>
        <end position="102"/>
    </location>
</feature>
<dbReference type="Proteomes" id="UP000505210">
    <property type="component" value="Chromosome"/>
</dbReference>
<feature type="transmembrane region" description="Helical" evidence="6">
    <location>
        <begin position="58"/>
        <end position="79"/>
    </location>
</feature>
<reference evidence="7 8" key="1">
    <citation type="submission" date="2020-05" db="EMBL/GenBank/DDBJ databases">
        <title>Complete genome sequence of of a novel Thermoleptolyngbya strain isolated from hot springs of Ganzi, Sichuan China.</title>
        <authorList>
            <person name="Tang J."/>
            <person name="Daroch M."/>
            <person name="Li L."/>
            <person name="Waleron K."/>
            <person name="Waleron M."/>
            <person name="Waleron M."/>
        </authorList>
    </citation>
    <scope>NUCLEOTIDE SEQUENCE [LARGE SCALE GENOMIC DNA]</scope>
    <source>
        <strain evidence="7 8">PKUAC-SCTA183</strain>
    </source>
</reference>
<gene>
    <name evidence="7" type="ORF">HPC62_10705</name>
</gene>
<feature type="transmembrane region" description="Helical" evidence="6">
    <location>
        <begin position="325"/>
        <end position="342"/>
    </location>
</feature>
<dbReference type="InterPro" id="IPR001851">
    <property type="entry name" value="ABC_transp_permease"/>
</dbReference>
<evidence type="ECO:0000313" key="7">
    <source>
        <dbReference type="EMBL" id="QKD82591.1"/>
    </source>
</evidence>
<evidence type="ECO:0000256" key="5">
    <source>
        <dbReference type="ARBA" id="ARBA00023136"/>
    </source>
</evidence>
<dbReference type="Pfam" id="PF02653">
    <property type="entry name" value="BPD_transp_2"/>
    <property type="match status" value="2"/>
</dbReference>
<comment type="subcellular location">
    <subcellularLocation>
        <location evidence="1">Cell membrane</location>
        <topology evidence="1">Multi-pass membrane protein</topology>
    </subcellularLocation>
</comment>
<feature type="transmembrane region" description="Helical" evidence="6">
    <location>
        <begin position="238"/>
        <end position="259"/>
    </location>
</feature>
<dbReference type="KEGG" id="theu:HPC62_10705"/>
<feature type="transmembrane region" description="Helical" evidence="6">
    <location>
        <begin position="404"/>
        <end position="421"/>
    </location>
</feature>
<feature type="transmembrane region" description="Helical" evidence="6">
    <location>
        <begin position="169"/>
        <end position="190"/>
    </location>
</feature>
<dbReference type="InterPro" id="IPR043428">
    <property type="entry name" value="LivM-like"/>
</dbReference>
<dbReference type="AlphaFoldDB" id="A0A6M8BG56"/>
<keyword evidence="8" id="KW-1185">Reference proteome</keyword>
<evidence type="ECO:0000256" key="4">
    <source>
        <dbReference type="ARBA" id="ARBA00022989"/>
    </source>
</evidence>
<dbReference type="GO" id="GO:0005886">
    <property type="term" value="C:plasma membrane"/>
    <property type="evidence" value="ECO:0007669"/>
    <property type="project" value="UniProtKB-SubCell"/>
</dbReference>
<keyword evidence="5 6" id="KW-0472">Membrane</keyword>
<organism evidence="7 8">
    <name type="scientific">Thermoleptolyngbya sichuanensis A183</name>
    <dbReference type="NCBI Taxonomy" id="2737172"/>
    <lineage>
        <taxon>Bacteria</taxon>
        <taxon>Bacillati</taxon>
        <taxon>Cyanobacteriota</taxon>
        <taxon>Cyanophyceae</taxon>
        <taxon>Oculatellales</taxon>
        <taxon>Oculatellaceae</taxon>
        <taxon>Thermoleptolyngbya</taxon>
        <taxon>Thermoleptolyngbya sichuanensis</taxon>
    </lineage>
</organism>
<feature type="transmembrane region" description="Helical" evidence="6">
    <location>
        <begin position="202"/>
        <end position="226"/>
    </location>
</feature>
<evidence type="ECO:0000313" key="8">
    <source>
        <dbReference type="Proteomes" id="UP000505210"/>
    </source>
</evidence>
<keyword evidence="4 6" id="KW-1133">Transmembrane helix</keyword>